<keyword evidence="1" id="KW-0677">Repeat</keyword>
<dbReference type="Pfam" id="PF13540">
    <property type="entry name" value="RCC1_2"/>
    <property type="match status" value="1"/>
</dbReference>
<dbReference type="InterPro" id="IPR051210">
    <property type="entry name" value="Ub_ligase/GEF_domain"/>
</dbReference>
<dbReference type="AlphaFoldDB" id="A0A151WFB0"/>
<evidence type="ECO:0000256" key="2">
    <source>
        <dbReference type="PROSITE-ProRule" id="PRU00235"/>
    </source>
</evidence>
<dbReference type="PROSITE" id="PS50012">
    <property type="entry name" value="RCC1_3"/>
    <property type="match status" value="1"/>
</dbReference>
<protein>
    <submittedName>
        <fullName evidence="3">RCC1 and BTB domain-containing protein 2</fullName>
    </submittedName>
</protein>
<evidence type="ECO:0000256" key="1">
    <source>
        <dbReference type="ARBA" id="ARBA00022737"/>
    </source>
</evidence>
<dbReference type="SUPFAM" id="SSF50985">
    <property type="entry name" value="RCC1/BLIP-II"/>
    <property type="match status" value="1"/>
</dbReference>
<dbReference type="Proteomes" id="UP000075809">
    <property type="component" value="Unassembled WGS sequence"/>
</dbReference>
<dbReference type="InterPro" id="IPR009091">
    <property type="entry name" value="RCC1/BLIP-II"/>
</dbReference>
<sequence>MTDPCKVIELSGKTVVKVVCGHFHTLVLTDKGKVYAWGANYYNQLSTFFTDEILSPFMVNIPNVNKISDIAVIEYTSIVKSSEDQLVYIRGQLFAGMQIKEFVICEYTNMFDISNVTTAQSPISITSTHTDEECIILNDLEAAFDDSVSFCKLTC</sequence>
<proteinExistence type="predicted"/>
<organism evidence="3 4">
    <name type="scientific">Mycetomoellerius zeteki</name>
    <dbReference type="NCBI Taxonomy" id="64791"/>
    <lineage>
        <taxon>Eukaryota</taxon>
        <taxon>Metazoa</taxon>
        <taxon>Ecdysozoa</taxon>
        <taxon>Arthropoda</taxon>
        <taxon>Hexapoda</taxon>
        <taxon>Insecta</taxon>
        <taxon>Pterygota</taxon>
        <taxon>Neoptera</taxon>
        <taxon>Endopterygota</taxon>
        <taxon>Hymenoptera</taxon>
        <taxon>Apocrita</taxon>
        <taxon>Aculeata</taxon>
        <taxon>Formicoidea</taxon>
        <taxon>Formicidae</taxon>
        <taxon>Myrmicinae</taxon>
        <taxon>Mycetomoellerius</taxon>
    </lineage>
</organism>
<dbReference type="STRING" id="64791.A0A151WFB0"/>
<dbReference type="Gene3D" id="2.130.10.30">
    <property type="entry name" value="Regulator of chromosome condensation 1/beta-lactamase-inhibitor protein II"/>
    <property type="match status" value="1"/>
</dbReference>
<gene>
    <name evidence="3" type="ORF">ALC60_14496</name>
</gene>
<accession>A0A151WFB0</accession>
<evidence type="ECO:0000313" key="3">
    <source>
        <dbReference type="EMBL" id="KYQ46503.1"/>
    </source>
</evidence>
<dbReference type="InterPro" id="IPR000408">
    <property type="entry name" value="Reg_chr_condens"/>
</dbReference>
<feature type="repeat" description="RCC1" evidence="2">
    <location>
        <begin position="32"/>
        <end position="83"/>
    </location>
</feature>
<evidence type="ECO:0000313" key="4">
    <source>
        <dbReference type="Proteomes" id="UP000075809"/>
    </source>
</evidence>
<keyword evidence="4" id="KW-1185">Reference proteome</keyword>
<name>A0A151WFB0_9HYME</name>
<dbReference type="EMBL" id="KQ983226">
    <property type="protein sequence ID" value="KYQ46503.1"/>
    <property type="molecule type" value="Genomic_DNA"/>
</dbReference>
<reference evidence="3 4" key="1">
    <citation type="submission" date="2015-09" db="EMBL/GenBank/DDBJ databases">
        <title>Trachymyrmex zeteki WGS genome.</title>
        <authorList>
            <person name="Nygaard S."/>
            <person name="Hu H."/>
            <person name="Boomsma J."/>
            <person name="Zhang G."/>
        </authorList>
    </citation>
    <scope>NUCLEOTIDE SEQUENCE [LARGE SCALE GENOMIC DNA]</scope>
    <source>
        <strain evidence="3">Tzet28-1</strain>
        <tissue evidence="3">Whole body</tissue>
    </source>
</reference>
<dbReference type="PANTHER" id="PTHR22870:SF466">
    <property type="entry name" value="ANKYRIN REPEAT-CONTAINING PROTEIN"/>
    <property type="match status" value="1"/>
</dbReference>
<dbReference type="PANTHER" id="PTHR22870">
    <property type="entry name" value="REGULATOR OF CHROMOSOME CONDENSATION"/>
    <property type="match status" value="1"/>
</dbReference>